<gene>
    <name evidence="3" type="ORF">A4R26_24265</name>
</gene>
<feature type="region of interest" description="Disordered" evidence="1">
    <location>
        <begin position="222"/>
        <end position="248"/>
    </location>
</feature>
<feature type="transmembrane region" description="Helical" evidence="2">
    <location>
        <begin position="197"/>
        <end position="217"/>
    </location>
</feature>
<feature type="transmembrane region" description="Helical" evidence="2">
    <location>
        <begin position="47"/>
        <end position="65"/>
    </location>
</feature>
<keyword evidence="2" id="KW-0472">Membrane</keyword>
<keyword evidence="2" id="KW-0812">Transmembrane</keyword>
<dbReference type="EMBL" id="LWBP01000192">
    <property type="protein sequence ID" value="OQP57490.1"/>
    <property type="molecule type" value="Genomic_DNA"/>
</dbReference>
<feature type="transmembrane region" description="Helical" evidence="2">
    <location>
        <begin position="124"/>
        <end position="148"/>
    </location>
</feature>
<evidence type="ECO:0000256" key="2">
    <source>
        <dbReference type="SAM" id="Phobius"/>
    </source>
</evidence>
<evidence type="ECO:0000313" key="3">
    <source>
        <dbReference type="EMBL" id="OQP57490.1"/>
    </source>
</evidence>
<feature type="transmembrane region" description="Helical" evidence="2">
    <location>
        <begin position="160"/>
        <end position="177"/>
    </location>
</feature>
<protein>
    <submittedName>
        <fullName evidence="3">Uncharacterized protein</fullName>
    </submittedName>
</protein>
<feature type="transmembrane region" description="Helical" evidence="2">
    <location>
        <begin position="12"/>
        <end position="35"/>
    </location>
</feature>
<reference evidence="4" key="1">
    <citation type="submission" date="2016-04" db="EMBL/GenBank/DDBJ databases">
        <authorList>
            <person name="Chen L."/>
            <person name="Zhuang W."/>
            <person name="Wang G."/>
        </authorList>
    </citation>
    <scope>NUCLEOTIDE SEQUENCE [LARGE SCALE GENOMIC DNA]</scope>
    <source>
        <strain evidence="4">208</strain>
    </source>
</reference>
<name>A0A1V9FGN1_9BACT</name>
<feature type="compositionally biased region" description="Pro residues" evidence="1">
    <location>
        <begin position="231"/>
        <end position="242"/>
    </location>
</feature>
<feature type="transmembrane region" description="Helical" evidence="2">
    <location>
        <begin position="71"/>
        <end position="88"/>
    </location>
</feature>
<dbReference type="Proteomes" id="UP000192276">
    <property type="component" value="Unassembled WGS sequence"/>
</dbReference>
<keyword evidence="4" id="KW-1185">Reference proteome</keyword>
<feature type="transmembrane region" description="Helical" evidence="2">
    <location>
        <begin position="100"/>
        <end position="118"/>
    </location>
</feature>
<sequence length="248" mass="27466">MALNPLTMVKTGGSIFIALPLVVMLLSLLPVYILFVRKVAITAILNVLRAVCLFVFLQYLTLYFIQPGVPAMQTAFRLAQFTLVFYLFKLMMSGSQAKDLMNMMLVSFLSVVITIFSLKGITAYSGILIIIEASVLTVLAFVVLLQLISNKQTAMPNEPGFWIAGGMLCFFGMVVFMEAIAGSQLELSQQIQQEKGFIVTVADILRMVFFIVAASIAGKNRKNNNDHEEPSMPPLPPLPSRPPFKIKY</sequence>
<dbReference type="AlphaFoldDB" id="A0A1V9FGN1"/>
<evidence type="ECO:0000313" key="4">
    <source>
        <dbReference type="Proteomes" id="UP000192276"/>
    </source>
</evidence>
<proteinExistence type="predicted"/>
<evidence type="ECO:0000256" key="1">
    <source>
        <dbReference type="SAM" id="MobiDB-lite"/>
    </source>
</evidence>
<accession>A0A1V9FGN1</accession>
<organism evidence="3 4">
    <name type="scientific">Niastella populi</name>
    <dbReference type="NCBI Taxonomy" id="550983"/>
    <lineage>
        <taxon>Bacteria</taxon>
        <taxon>Pseudomonadati</taxon>
        <taxon>Bacteroidota</taxon>
        <taxon>Chitinophagia</taxon>
        <taxon>Chitinophagales</taxon>
        <taxon>Chitinophagaceae</taxon>
        <taxon>Niastella</taxon>
    </lineage>
</organism>
<keyword evidence="2" id="KW-1133">Transmembrane helix</keyword>
<comment type="caution">
    <text evidence="3">The sequence shown here is derived from an EMBL/GenBank/DDBJ whole genome shotgun (WGS) entry which is preliminary data.</text>
</comment>